<evidence type="ECO:0000313" key="2">
    <source>
        <dbReference type="Proteomes" id="UP000263595"/>
    </source>
</evidence>
<dbReference type="RefSeq" id="WP_119140756.1">
    <property type="nucleotide sequence ID" value="NZ_CBCSFL010000026.1"/>
</dbReference>
<protein>
    <submittedName>
        <fullName evidence="1">Uncharacterized protein</fullName>
    </submittedName>
</protein>
<reference evidence="2" key="1">
    <citation type="submission" date="2018-08" db="EMBL/GenBank/DDBJ databases">
        <authorList>
            <person name="Blom J."/>
        </authorList>
    </citation>
    <scope>NUCLEOTIDE SEQUENCE [LARGE SCALE GENOMIC DNA]</scope>
    <source>
        <strain evidence="2">CCOS 865</strain>
    </source>
</reference>
<keyword evidence="2" id="KW-1185">Reference proteome</keyword>
<dbReference type="AlphaFoldDB" id="A0A383RUC1"/>
<organism evidence="1 2">
    <name type="scientific">Pseudomonas reidholzensis</name>
    <dbReference type="NCBI Taxonomy" id="1785162"/>
    <lineage>
        <taxon>Bacteria</taxon>
        <taxon>Pseudomonadati</taxon>
        <taxon>Pseudomonadota</taxon>
        <taxon>Gammaproteobacteria</taxon>
        <taxon>Pseudomonadales</taxon>
        <taxon>Pseudomonadaceae</taxon>
        <taxon>Pseudomonas</taxon>
    </lineage>
</organism>
<dbReference type="Proteomes" id="UP000263595">
    <property type="component" value="Unassembled WGS sequence"/>
</dbReference>
<evidence type="ECO:0000313" key="1">
    <source>
        <dbReference type="EMBL" id="SYX89978.1"/>
    </source>
</evidence>
<accession>A0A383RUC1</accession>
<proteinExistence type="predicted"/>
<sequence>MTNFRDLDGDFSALIELMSAMVDACAGSSISHGMGWLNDIQTLSIKLFKQLCSTKSLADGCVFKSATGKSIEFIDQGSVSILARASVETFLALHWIFGCPADRSQFRHSLWQYAGLTDRVNLNTSTEEGRVKQADARLQQAELLRFIEGSPLISEYSPKEIKELKKGNWRVGWSWGSEAVRAGFHKLYFDNVYSHLCGYSHSNYISAMQTGQAQSIADQSRLASAGIQISIHILAHFIHLYASLFSQAADLLAASPAKPVADMWHFKAEDMNFVFDRMKSADHQGE</sequence>
<name>A0A383RUC1_9PSED</name>
<gene>
    <name evidence="1" type="ORF">CCOS865_02244</name>
</gene>
<dbReference type="EMBL" id="UNOZ01000013">
    <property type="protein sequence ID" value="SYX89978.1"/>
    <property type="molecule type" value="Genomic_DNA"/>
</dbReference>
<dbReference type="OrthoDB" id="6891178at2"/>